<proteinExistence type="predicted"/>
<organism evidence="2">
    <name type="scientific">viral metagenome</name>
    <dbReference type="NCBI Taxonomy" id="1070528"/>
    <lineage>
        <taxon>unclassified sequences</taxon>
        <taxon>metagenomes</taxon>
        <taxon>organismal metagenomes</taxon>
    </lineage>
</organism>
<dbReference type="InterPro" id="IPR045420">
    <property type="entry name" value="DUF5901"/>
</dbReference>
<evidence type="ECO:0000259" key="1">
    <source>
        <dbReference type="Pfam" id="PF19254"/>
    </source>
</evidence>
<name>A0A6C0EB82_9ZZZZ</name>
<dbReference type="EMBL" id="MN739773">
    <property type="protein sequence ID" value="QHT25653.1"/>
    <property type="molecule type" value="Genomic_DNA"/>
</dbReference>
<dbReference type="Gene3D" id="2.40.30.20">
    <property type="match status" value="1"/>
</dbReference>
<dbReference type="AlphaFoldDB" id="A0A6C0EB82"/>
<dbReference type="Pfam" id="PF19254">
    <property type="entry name" value="DUF5901"/>
    <property type="match status" value="1"/>
</dbReference>
<sequence>MSYSNRGSDVTFSFPQNRMSTVVSNNPLIDNDPEYVRQQRNIIKDKMDLMYNGGKINEKPIINPIFEPHPLIDIQQKSMYDDSMSNRKNEYDPYLEYLNTKGLISDGSKVRYNVTYVNIDSSYRDKSPSITSSNTYTLDTDPLTISNDLLWISIPDHNLSINDKICLSGLTYKEKTIRTMIERGNVRSYGIEFTVGSKYAKIKTSPNISVTMLGTNAISYDTSNMYVDISGLKGNPIEAFIGNIPVNQLNKSQRVLLNIPNSVAPEDQPSESYFFIELPYEFLGISSITGYNVTLTFKYYGGINVNEINAEYPVSNMQLNGFHLVNSVDKNRVAIKLPRNGYYSGSFGGNNLHLKVIDQIITGYKDPNNYQISLGRTFNNVVQIRMSSSQFPNTNKVFRDYPEESRNNRLYFENIDDGNNVYMIELPSGNYDPSTLKTELESAFYATKKIFVDSSTSYTANNYIKVSINTNSNLVTFSSYKEAILTQPILEISPSITSDTNLLGGTFTITILQRSHGLSVGSKILISGCISHMGISADLLNTEQTVTGIIDANKYTITLSNINLQSSRVDTKGGYSVKIYVPNLFRMRFDYPDTMGNELGFRNVGDSSSITNYGYVISNADLYQDEITTDELGNTINVTNNHIMLSGESYILMTCRELDNIINTSGKITNIFAKINLTGIPGRMLYDTFVSSPIFFYDPLISLSRLTFSFYDSSGNLFDFNGIDHSFVLEIVTLDNYPLGTGISATSGLVH</sequence>
<reference evidence="2" key="1">
    <citation type="journal article" date="2020" name="Nature">
        <title>Giant virus diversity and host interactions through global metagenomics.</title>
        <authorList>
            <person name="Schulz F."/>
            <person name="Roux S."/>
            <person name="Paez-Espino D."/>
            <person name="Jungbluth S."/>
            <person name="Walsh D.A."/>
            <person name="Denef V.J."/>
            <person name="McMahon K.D."/>
            <person name="Konstantinidis K.T."/>
            <person name="Eloe-Fadrosh E.A."/>
            <person name="Kyrpides N.C."/>
            <person name="Woyke T."/>
        </authorList>
    </citation>
    <scope>NUCLEOTIDE SEQUENCE</scope>
    <source>
        <strain evidence="2">GVMAG-M-3300023179-27</strain>
    </source>
</reference>
<evidence type="ECO:0000313" key="2">
    <source>
        <dbReference type="EMBL" id="QHT25653.1"/>
    </source>
</evidence>
<protein>
    <recommendedName>
        <fullName evidence="1">DUF5901 domain-containing protein</fullName>
    </recommendedName>
</protein>
<accession>A0A6C0EB82</accession>
<feature type="domain" description="DUF5901" evidence="1">
    <location>
        <begin position="645"/>
        <end position="731"/>
    </location>
</feature>
<dbReference type="InterPro" id="IPR023366">
    <property type="entry name" value="ATP_synth_asu-like_sf"/>
</dbReference>